<name>A0A3L8SCT8_CHLGU</name>
<protein>
    <submittedName>
        <fullName evidence="1">Uncharacterized protein</fullName>
    </submittedName>
</protein>
<accession>A0A3L8SCT8</accession>
<keyword evidence="2" id="KW-1185">Reference proteome</keyword>
<gene>
    <name evidence="1" type="ORF">DV515_00009094</name>
</gene>
<comment type="caution">
    <text evidence="1">The sequence shown here is derived from an EMBL/GenBank/DDBJ whole genome shotgun (WGS) entry which is preliminary data.</text>
</comment>
<dbReference type="Proteomes" id="UP000276834">
    <property type="component" value="Unassembled WGS sequence"/>
</dbReference>
<evidence type="ECO:0000313" key="2">
    <source>
        <dbReference type="Proteomes" id="UP000276834"/>
    </source>
</evidence>
<organism evidence="1 2">
    <name type="scientific">Chloebia gouldiae</name>
    <name type="common">Gouldian finch</name>
    <name type="synonym">Erythrura gouldiae</name>
    <dbReference type="NCBI Taxonomy" id="44316"/>
    <lineage>
        <taxon>Eukaryota</taxon>
        <taxon>Metazoa</taxon>
        <taxon>Chordata</taxon>
        <taxon>Craniata</taxon>
        <taxon>Vertebrata</taxon>
        <taxon>Euteleostomi</taxon>
        <taxon>Archelosauria</taxon>
        <taxon>Archosauria</taxon>
        <taxon>Dinosauria</taxon>
        <taxon>Saurischia</taxon>
        <taxon>Theropoda</taxon>
        <taxon>Coelurosauria</taxon>
        <taxon>Aves</taxon>
        <taxon>Neognathae</taxon>
        <taxon>Neoaves</taxon>
        <taxon>Telluraves</taxon>
        <taxon>Australaves</taxon>
        <taxon>Passeriformes</taxon>
        <taxon>Passeroidea</taxon>
        <taxon>Passeridae</taxon>
        <taxon>Chloebia</taxon>
    </lineage>
</organism>
<proteinExistence type="predicted"/>
<evidence type="ECO:0000313" key="1">
    <source>
        <dbReference type="EMBL" id="RLW00237.1"/>
    </source>
</evidence>
<reference evidence="1 2" key="1">
    <citation type="journal article" date="2018" name="Proc. R. Soc. B">
        <title>A non-coding region near Follistatin controls head colour polymorphism in the Gouldian finch.</title>
        <authorList>
            <person name="Toomey M.B."/>
            <person name="Marques C.I."/>
            <person name="Andrade P."/>
            <person name="Araujo P.M."/>
            <person name="Sabatino S."/>
            <person name="Gazda M.A."/>
            <person name="Afonso S."/>
            <person name="Lopes R.J."/>
            <person name="Corbo J.C."/>
            <person name="Carneiro M."/>
        </authorList>
    </citation>
    <scope>NUCLEOTIDE SEQUENCE [LARGE SCALE GENOMIC DNA]</scope>
    <source>
        <strain evidence="1">Red01</strain>
        <tissue evidence="1">Muscle</tissue>
    </source>
</reference>
<dbReference type="EMBL" id="QUSF01000028">
    <property type="protein sequence ID" value="RLW00237.1"/>
    <property type="molecule type" value="Genomic_DNA"/>
</dbReference>
<sequence>MAWEGPQVKGGVAVLTCVLPQPLQLCVPMALVHHPCLTSLHTRSLLMASGRRMEEAKGASGGSAVQSGYLSFIPAVLRQEAVRVW</sequence>
<dbReference type="AlphaFoldDB" id="A0A3L8SCT8"/>